<evidence type="ECO:0000313" key="4">
    <source>
        <dbReference type="Proteomes" id="UP001597314"/>
    </source>
</evidence>
<name>A0ABW5AKD9_9BRAD</name>
<dbReference type="EMBL" id="JBHUIW010000017">
    <property type="protein sequence ID" value="MFD2183418.1"/>
    <property type="molecule type" value="Genomic_DNA"/>
</dbReference>
<accession>A0ABW5AKD9</accession>
<keyword evidence="1" id="KW-0732">Signal</keyword>
<gene>
    <name evidence="3" type="ORF">ACFSOX_14770</name>
</gene>
<reference evidence="4" key="1">
    <citation type="journal article" date="2019" name="Int. J. Syst. Evol. Microbiol.">
        <title>The Global Catalogue of Microorganisms (GCM) 10K type strain sequencing project: providing services to taxonomists for standard genome sequencing and annotation.</title>
        <authorList>
            <consortium name="The Broad Institute Genomics Platform"/>
            <consortium name="The Broad Institute Genome Sequencing Center for Infectious Disease"/>
            <person name="Wu L."/>
            <person name="Ma J."/>
        </authorList>
    </citation>
    <scope>NUCLEOTIDE SEQUENCE [LARGE SCALE GENOMIC DNA]</scope>
    <source>
        <strain evidence="4">CGMCC 1.6774</strain>
    </source>
</reference>
<feature type="signal peptide" evidence="1">
    <location>
        <begin position="1"/>
        <end position="25"/>
    </location>
</feature>
<dbReference type="InterPro" id="IPR032635">
    <property type="entry name" value="Anti_2"/>
</dbReference>
<dbReference type="Pfam" id="PF16998">
    <property type="entry name" value="17kDa_Anti_2"/>
    <property type="match status" value="1"/>
</dbReference>
<organism evidence="3 4">
    <name type="scientific">Rhodoplanes azumiensis</name>
    <dbReference type="NCBI Taxonomy" id="1897628"/>
    <lineage>
        <taxon>Bacteria</taxon>
        <taxon>Pseudomonadati</taxon>
        <taxon>Pseudomonadota</taxon>
        <taxon>Alphaproteobacteria</taxon>
        <taxon>Hyphomicrobiales</taxon>
        <taxon>Nitrobacteraceae</taxon>
        <taxon>Rhodoplanes</taxon>
    </lineage>
</organism>
<protein>
    <submittedName>
        <fullName evidence="3">RT0821/Lpp0805 family surface protein</fullName>
    </submittedName>
</protein>
<dbReference type="Proteomes" id="UP001597314">
    <property type="component" value="Unassembled WGS sequence"/>
</dbReference>
<evidence type="ECO:0000313" key="3">
    <source>
        <dbReference type="EMBL" id="MFD2183418.1"/>
    </source>
</evidence>
<keyword evidence="4" id="KW-1185">Reference proteome</keyword>
<dbReference type="PROSITE" id="PS51257">
    <property type="entry name" value="PROKAR_LIPOPROTEIN"/>
    <property type="match status" value="1"/>
</dbReference>
<evidence type="ECO:0000259" key="2">
    <source>
        <dbReference type="Pfam" id="PF16998"/>
    </source>
</evidence>
<proteinExistence type="predicted"/>
<feature type="domain" description="Surface antigen" evidence="2">
    <location>
        <begin position="103"/>
        <end position="169"/>
    </location>
</feature>
<dbReference type="RefSeq" id="WP_378478577.1">
    <property type="nucleotide sequence ID" value="NZ_JBHUIW010000017.1"/>
</dbReference>
<sequence>MKRFGSAARAAVMVSGLMASGLALALAGCAGDPAAGVGAREQTGTLVGALGGAALGAAVTGGGTGSKLAGGLAGAAIGGLLGNRIGAAMDDEDRRRAYEAQMTALETGRSGAPVSWRNPDSGRYGTIVPGPAYDQGGQNCRQFTHTIYIDGTPQTARGTACRNPDGSWTPIG</sequence>
<feature type="chain" id="PRO_5045182978" evidence="1">
    <location>
        <begin position="26"/>
        <end position="172"/>
    </location>
</feature>
<evidence type="ECO:0000256" key="1">
    <source>
        <dbReference type="SAM" id="SignalP"/>
    </source>
</evidence>
<comment type="caution">
    <text evidence="3">The sequence shown here is derived from an EMBL/GenBank/DDBJ whole genome shotgun (WGS) entry which is preliminary data.</text>
</comment>